<organism evidence="1 2">
    <name type="scientific">Actinomadura harenae</name>
    <dbReference type="NCBI Taxonomy" id="2483351"/>
    <lineage>
        <taxon>Bacteria</taxon>
        <taxon>Bacillati</taxon>
        <taxon>Actinomycetota</taxon>
        <taxon>Actinomycetes</taxon>
        <taxon>Streptosporangiales</taxon>
        <taxon>Thermomonosporaceae</taxon>
        <taxon>Actinomadura</taxon>
    </lineage>
</organism>
<dbReference type="CDD" id="cd15482">
    <property type="entry name" value="Sialidase_non-viral"/>
    <property type="match status" value="1"/>
</dbReference>
<dbReference type="SUPFAM" id="SSF50939">
    <property type="entry name" value="Sialidases"/>
    <property type="match status" value="1"/>
</dbReference>
<name>A0A3M2MA96_9ACTN</name>
<gene>
    <name evidence="1" type="ORF">EBO15_14090</name>
</gene>
<dbReference type="RefSeq" id="WP_122194825.1">
    <property type="nucleotide sequence ID" value="NZ_RFFG01000021.1"/>
</dbReference>
<dbReference type="AlphaFoldDB" id="A0A3M2MA96"/>
<dbReference type="OrthoDB" id="9813892at2"/>
<evidence type="ECO:0000313" key="2">
    <source>
        <dbReference type="Proteomes" id="UP000282674"/>
    </source>
</evidence>
<keyword evidence="2" id="KW-1185">Reference proteome</keyword>
<dbReference type="Proteomes" id="UP000282674">
    <property type="component" value="Unassembled WGS sequence"/>
</dbReference>
<accession>A0A3M2MA96</accession>
<dbReference type="EMBL" id="RFFG01000021">
    <property type="protein sequence ID" value="RMI44048.1"/>
    <property type="molecule type" value="Genomic_DNA"/>
</dbReference>
<proteinExistence type="predicted"/>
<evidence type="ECO:0008006" key="3">
    <source>
        <dbReference type="Google" id="ProtNLM"/>
    </source>
</evidence>
<evidence type="ECO:0000313" key="1">
    <source>
        <dbReference type="EMBL" id="RMI44048.1"/>
    </source>
</evidence>
<dbReference type="Gene3D" id="2.130.10.10">
    <property type="entry name" value="YVTN repeat-like/Quinoprotein amine dehydrogenase"/>
    <property type="match status" value="2"/>
</dbReference>
<dbReference type="InterPro" id="IPR015943">
    <property type="entry name" value="WD40/YVTN_repeat-like_dom_sf"/>
</dbReference>
<dbReference type="InterPro" id="IPR036278">
    <property type="entry name" value="Sialidase_sf"/>
</dbReference>
<protein>
    <recommendedName>
        <fullName evidence="3">Dispase autolysis-inducing protein</fullName>
    </recommendedName>
</protein>
<comment type="caution">
    <text evidence="1">The sequence shown here is derived from an EMBL/GenBank/DDBJ whole genome shotgun (WGS) entry which is preliminary data.</text>
</comment>
<reference evidence="1 2" key="1">
    <citation type="submission" date="2018-10" db="EMBL/GenBank/DDBJ databases">
        <title>Isolation from soil.</title>
        <authorList>
            <person name="Hu J."/>
        </authorList>
    </citation>
    <scope>NUCLEOTIDE SEQUENCE [LARGE SCALE GENOMIC DNA]</scope>
    <source>
        <strain evidence="1 2">NEAU-Ht49</strain>
    </source>
</reference>
<sequence>MTAGIGLSVFPGTAGAATADAAGSPWRGPRCETVEGDGSVSFTRDGGQTVAPTTGVMRPVKYVMGLEALAQPNQLLSVDDRGQLARSNDAGCTWSPLASLPSTGIWSISPAAGGAAYVWNFRGDRVYRVEGQRVFEGPAFDAARLGGFVTLTADKRKPTHLRGVTQKGRVLDSRDGGRTFRPIGAAPVQIAGPDHLVYDAKIAPSRPNEIVIGISEVGALTSHNGGRTWRRTTIGRAGDRVNGFTVAMSPIDPKIVYLQALNISEMDRGGPGGGRHVYRSDDGGKSFRPVADHGGEVTITNGGLLKPSPWDPDVVFFEYGDPVYRTSLYTLNIRTHRLSIAHNPHDGIKSIAFNPTARDVMYLGFVEQS</sequence>